<keyword evidence="8" id="KW-1185">Reference proteome</keyword>
<dbReference type="PANTHER" id="PTHR37278:SF1">
    <property type="entry name" value="AUTOPHAGY-RELATED PROTEIN 33-RELATED"/>
    <property type="match status" value="1"/>
</dbReference>
<feature type="transmembrane region" description="Helical" evidence="6">
    <location>
        <begin position="193"/>
        <end position="213"/>
    </location>
</feature>
<comment type="subcellular location">
    <subcellularLocation>
        <location evidence="1">Membrane</location>
        <topology evidence="1">Multi-pass membrane protein</topology>
    </subcellularLocation>
</comment>
<keyword evidence="4 6" id="KW-0472">Membrane</keyword>
<dbReference type="OrthoDB" id="5336366at2759"/>
<accession>A0A448YF22</accession>
<evidence type="ECO:0000256" key="2">
    <source>
        <dbReference type="ARBA" id="ARBA00022692"/>
    </source>
</evidence>
<dbReference type="PANTHER" id="PTHR37278">
    <property type="entry name" value="AUTOPHAGY-RELATED PROTEIN 33-RELATED"/>
    <property type="match status" value="1"/>
</dbReference>
<reference evidence="7 8" key="1">
    <citation type="submission" date="2018-12" db="EMBL/GenBank/DDBJ databases">
        <authorList>
            <person name="Tiukova I."/>
            <person name="Dainat J."/>
        </authorList>
    </citation>
    <scope>NUCLEOTIDE SEQUENCE [LARGE SCALE GENOMIC DNA]</scope>
</reference>
<evidence type="ECO:0000313" key="7">
    <source>
        <dbReference type="EMBL" id="VEU19510.1"/>
    </source>
</evidence>
<gene>
    <name evidence="7" type="ORF">BRENAR_LOCUS247</name>
</gene>
<keyword evidence="2 6" id="KW-0812">Transmembrane</keyword>
<dbReference type="AlphaFoldDB" id="A0A448YF22"/>
<feature type="transmembrane region" description="Helical" evidence="6">
    <location>
        <begin position="52"/>
        <end position="74"/>
    </location>
</feature>
<evidence type="ECO:0000256" key="5">
    <source>
        <dbReference type="ARBA" id="ARBA00038013"/>
    </source>
</evidence>
<dbReference type="GO" id="GO:0005741">
    <property type="term" value="C:mitochondrial outer membrane"/>
    <property type="evidence" value="ECO:0007669"/>
    <property type="project" value="TreeGrafter"/>
</dbReference>
<protein>
    <submittedName>
        <fullName evidence="7">DEKNAAC100510</fullName>
    </submittedName>
</protein>
<name>A0A448YF22_BRENA</name>
<dbReference type="InterPro" id="IPR051668">
    <property type="entry name" value="ATG33"/>
</dbReference>
<dbReference type="Proteomes" id="UP000290900">
    <property type="component" value="Unassembled WGS sequence"/>
</dbReference>
<dbReference type="GO" id="GO:0016236">
    <property type="term" value="P:macroautophagy"/>
    <property type="evidence" value="ECO:0007669"/>
    <property type="project" value="TreeGrafter"/>
</dbReference>
<evidence type="ECO:0000256" key="3">
    <source>
        <dbReference type="ARBA" id="ARBA00022989"/>
    </source>
</evidence>
<dbReference type="GO" id="GO:0000422">
    <property type="term" value="P:autophagy of mitochondrion"/>
    <property type="evidence" value="ECO:0007669"/>
    <property type="project" value="TreeGrafter"/>
</dbReference>
<feature type="transmembrane region" description="Helical" evidence="6">
    <location>
        <begin position="86"/>
        <end position="106"/>
    </location>
</feature>
<evidence type="ECO:0000256" key="6">
    <source>
        <dbReference type="SAM" id="Phobius"/>
    </source>
</evidence>
<comment type="similarity">
    <text evidence="5">Belongs to the ATG33 family.</text>
</comment>
<dbReference type="InParanoid" id="A0A448YF22"/>
<dbReference type="FunCoup" id="A0A448YF22">
    <property type="interactions" value="137"/>
</dbReference>
<dbReference type="EMBL" id="CAACVR010000001">
    <property type="protein sequence ID" value="VEU19510.1"/>
    <property type="molecule type" value="Genomic_DNA"/>
</dbReference>
<organism evidence="7 8">
    <name type="scientific">Brettanomyces naardenensis</name>
    <name type="common">Yeast</name>
    <dbReference type="NCBI Taxonomy" id="13370"/>
    <lineage>
        <taxon>Eukaryota</taxon>
        <taxon>Fungi</taxon>
        <taxon>Dikarya</taxon>
        <taxon>Ascomycota</taxon>
        <taxon>Saccharomycotina</taxon>
        <taxon>Pichiomycetes</taxon>
        <taxon>Pichiales</taxon>
        <taxon>Pichiaceae</taxon>
        <taxon>Brettanomyces</taxon>
    </lineage>
</organism>
<evidence type="ECO:0000256" key="4">
    <source>
        <dbReference type="ARBA" id="ARBA00023136"/>
    </source>
</evidence>
<proteinExistence type="inferred from homology"/>
<evidence type="ECO:0000256" key="1">
    <source>
        <dbReference type="ARBA" id="ARBA00004141"/>
    </source>
</evidence>
<keyword evidence="3 6" id="KW-1133">Transmembrane helix</keyword>
<evidence type="ECO:0000313" key="8">
    <source>
        <dbReference type="Proteomes" id="UP000290900"/>
    </source>
</evidence>
<sequence length="216" mass="23938">MGKCLTIVKLIGVGSLGLSGTNFFYSAEALIPQILKSEDVTSDKSKKQITDLIVRARGVFWGLGGLASYLFYQAFKSSPPAGKHPYLIYSALIAPIALLFNYYWVFESEAKLLESSSPEPKVTYQKVKRTIKRKKLADSEPSPLDNSVYSDLGKIPEVEEEIEVEEEVPVTEKPIVLSNEETKSELQTLQKSYLYSGIIVVLGFVLSTIGYVGDRV</sequence>